<dbReference type="InterPro" id="IPR012671">
    <property type="entry name" value="T3SS_PscE/YscE"/>
</dbReference>
<organism evidence="1 2">
    <name type="scientific">Chitinimonas lacunae</name>
    <dbReference type="NCBI Taxonomy" id="1963018"/>
    <lineage>
        <taxon>Bacteria</taxon>
        <taxon>Pseudomonadati</taxon>
        <taxon>Pseudomonadota</taxon>
        <taxon>Betaproteobacteria</taxon>
        <taxon>Neisseriales</taxon>
        <taxon>Chitinibacteraceae</taxon>
        <taxon>Chitinimonas</taxon>
    </lineage>
</organism>
<proteinExistence type="predicted"/>
<dbReference type="Proteomes" id="UP001595791">
    <property type="component" value="Unassembled WGS sequence"/>
</dbReference>
<evidence type="ECO:0000313" key="2">
    <source>
        <dbReference type="Proteomes" id="UP001595791"/>
    </source>
</evidence>
<dbReference type="EMBL" id="JBHSBU010000001">
    <property type="protein sequence ID" value="MFC4160067.1"/>
    <property type="molecule type" value="Genomic_DNA"/>
</dbReference>
<dbReference type="Gene3D" id="1.20.5.420">
    <property type="entry name" value="Immunoglobulin FC, subunit C"/>
    <property type="match status" value="1"/>
</dbReference>
<dbReference type="RefSeq" id="WP_378164497.1">
    <property type="nucleotide sequence ID" value="NZ_JBHSBU010000001.1"/>
</dbReference>
<evidence type="ECO:0000313" key="1">
    <source>
        <dbReference type="EMBL" id="MFC4160067.1"/>
    </source>
</evidence>
<name>A0ABV8MPH9_9NEIS</name>
<protein>
    <submittedName>
        <fullName evidence="1">EscE/YscE/SsaE family type III secretion system needle protein co-chaperone</fullName>
    </submittedName>
</protein>
<keyword evidence="2" id="KW-1185">Reference proteome</keyword>
<reference evidence="2" key="1">
    <citation type="journal article" date="2019" name="Int. J. Syst. Evol. Microbiol.">
        <title>The Global Catalogue of Microorganisms (GCM) 10K type strain sequencing project: providing services to taxonomists for standard genome sequencing and annotation.</title>
        <authorList>
            <consortium name="The Broad Institute Genomics Platform"/>
            <consortium name="The Broad Institute Genome Sequencing Center for Infectious Disease"/>
            <person name="Wu L."/>
            <person name="Ma J."/>
        </authorList>
    </citation>
    <scope>NUCLEOTIDE SEQUENCE [LARGE SCALE GENOMIC DNA]</scope>
    <source>
        <strain evidence="2">LMG 29894</strain>
    </source>
</reference>
<sequence>MDSLLAGFTTSTLEADLAADHDGRLRQALAEQLAQAADPLRHILSQGVDKADFQRWAAALDAIEAARRALPLLGPTEQP</sequence>
<gene>
    <name evidence="1" type="ORF">ACFOW7_11980</name>
</gene>
<comment type="caution">
    <text evidence="1">The sequence shown here is derived from an EMBL/GenBank/DDBJ whole genome shotgun (WGS) entry which is preliminary data.</text>
</comment>
<dbReference type="Pfam" id="PF08988">
    <property type="entry name" value="T3SS_needle_E"/>
    <property type="match status" value="1"/>
</dbReference>
<accession>A0ABV8MPH9</accession>